<protein>
    <submittedName>
        <fullName evidence="1">Uncharacterized protein</fullName>
    </submittedName>
</protein>
<comment type="caution">
    <text evidence="1">The sequence shown here is derived from an EMBL/GenBank/DDBJ whole genome shotgun (WGS) entry which is preliminary data.</text>
</comment>
<dbReference type="Proteomes" id="UP001147747">
    <property type="component" value="Unassembled WGS sequence"/>
</dbReference>
<evidence type="ECO:0000313" key="2">
    <source>
        <dbReference type="Proteomes" id="UP001147747"/>
    </source>
</evidence>
<reference evidence="1" key="1">
    <citation type="submission" date="2022-12" db="EMBL/GenBank/DDBJ databases">
        <authorList>
            <person name="Petersen C."/>
        </authorList>
    </citation>
    <scope>NUCLEOTIDE SEQUENCE</scope>
    <source>
        <strain evidence="1">IBT 29677</strain>
    </source>
</reference>
<dbReference type="RefSeq" id="XP_056486743.1">
    <property type="nucleotide sequence ID" value="XM_056631192.1"/>
</dbReference>
<reference evidence="1" key="2">
    <citation type="journal article" date="2023" name="IMA Fungus">
        <title>Comparative genomic study of the Penicillium genus elucidates a diverse pangenome and 15 lateral gene transfer events.</title>
        <authorList>
            <person name="Petersen C."/>
            <person name="Sorensen T."/>
            <person name="Nielsen M.R."/>
            <person name="Sondergaard T.E."/>
            <person name="Sorensen J.L."/>
            <person name="Fitzpatrick D.A."/>
            <person name="Frisvad J.C."/>
            <person name="Nielsen K.L."/>
        </authorList>
    </citation>
    <scope>NUCLEOTIDE SEQUENCE</scope>
    <source>
        <strain evidence="1">IBT 29677</strain>
    </source>
</reference>
<proteinExistence type="predicted"/>
<gene>
    <name evidence="1" type="ORF">N7509_006555</name>
</gene>
<name>A0A9W9VXN1_9EURO</name>
<organism evidence="1 2">
    <name type="scientific">Penicillium cosmopolitanum</name>
    <dbReference type="NCBI Taxonomy" id="1131564"/>
    <lineage>
        <taxon>Eukaryota</taxon>
        <taxon>Fungi</taxon>
        <taxon>Dikarya</taxon>
        <taxon>Ascomycota</taxon>
        <taxon>Pezizomycotina</taxon>
        <taxon>Eurotiomycetes</taxon>
        <taxon>Eurotiomycetidae</taxon>
        <taxon>Eurotiales</taxon>
        <taxon>Aspergillaceae</taxon>
        <taxon>Penicillium</taxon>
    </lineage>
</organism>
<evidence type="ECO:0000313" key="1">
    <source>
        <dbReference type="EMBL" id="KAJ5391065.1"/>
    </source>
</evidence>
<sequence>MTAAQLEFKMISMVITELQYVYRCPPSYVLLHYPYGRSEKPVGVRHNRGKEPILSRNNALRLRNAGFTICRLATRDSNRTHGYL</sequence>
<keyword evidence="2" id="KW-1185">Reference proteome</keyword>
<dbReference type="EMBL" id="JAPZBU010000008">
    <property type="protein sequence ID" value="KAJ5391065.1"/>
    <property type="molecule type" value="Genomic_DNA"/>
</dbReference>
<accession>A0A9W9VXN1</accession>
<dbReference type="GeneID" id="81370172"/>
<dbReference type="AlphaFoldDB" id="A0A9W9VXN1"/>